<proteinExistence type="predicted"/>
<keyword evidence="3" id="KW-1185">Reference proteome</keyword>
<organism evidence="2 3">
    <name type="scientific">Daldinia eschscholtzii</name>
    <dbReference type="NCBI Taxonomy" id="292717"/>
    <lineage>
        <taxon>Eukaryota</taxon>
        <taxon>Fungi</taxon>
        <taxon>Dikarya</taxon>
        <taxon>Ascomycota</taxon>
        <taxon>Pezizomycotina</taxon>
        <taxon>Sordariomycetes</taxon>
        <taxon>Xylariomycetidae</taxon>
        <taxon>Xylariales</taxon>
        <taxon>Hypoxylaceae</taxon>
        <taxon>Daldinia</taxon>
    </lineage>
</organism>
<feature type="region of interest" description="Disordered" evidence="1">
    <location>
        <begin position="51"/>
        <end position="98"/>
    </location>
</feature>
<sequence length="588" mass="65044">MNWTEGNLSRHSRGRQRNELLTRQKQHFAKVRNNILKSGVKQSPISISFLGTRHSQDSGRRDDSGSVAYKLPSSPLLTEKRKRSRGSPGGLYHQVSSREKRKRLLDKEDWVGLSLQQPIDIAFPGQLQASTGSRWSKVAHPQVRTTRKHREYSDTSRLGVSYDSNRSPLKIQIGSREILPSVGTLSQSGKKRYSLVPQPATGLPRRRSNLASSPELSQTGCSLVVSKGGHPSQILRNERGEIAREKSTTCPKPIDKTASPEEPAHIVYSSSIILEPTPLRANYFTVLRWTPSGSEDQDSMQVEIDRPAKSIPVSQEADQEVWKNWLSTSSIIQPVGTSTNSPIAISSVSSRTSGLPSHLQRRLPSYDISSEAGTNMNHPYPVPNTDRQEPQPPVHGNDHRSPEGKLDKHQSKSQSLDDDTIWMKFAFSGDNDELEAKVFAEAVHQVAAELHPSDMPPNSNDTTETIATYGNNSFVSNMEQDENIPSGYSDESQMATHGTVASESAPSNIATAGSTSITESEPRFRFVRPRTFIGKLADLNGTTAGASPLLPHSKKKRGRPKKKIVDGRTNIRRLPDFDGDPIEEFEDD</sequence>
<feature type="compositionally biased region" description="Basic and acidic residues" evidence="1">
    <location>
        <begin position="396"/>
        <end position="410"/>
    </location>
</feature>
<feature type="region of interest" description="Disordered" evidence="1">
    <location>
        <begin position="538"/>
        <end position="588"/>
    </location>
</feature>
<feature type="region of interest" description="Disordered" evidence="1">
    <location>
        <begin position="133"/>
        <end position="155"/>
    </location>
</feature>
<protein>
    <submittedName>
        <fullName evidence="2">Uncharacterized protein</fullName>
    </submittedName>
</protein>
<dbReference type="AlphaFoldDB" id="A0AAX6MDH7"/>
<dbReference type="Proteomes" id="UP001369815">
    <property type="component" value="Unassembled WGS sequence"/>
</dbReference>
<evidence type="ECO:0000313" key="3">
    <source>
        <dbReference type="Proteomes" id="UP001369815"/>
    </source>
</evidence>
<accession>A0AAX6MDH7</accession>
<comment type="caution">
    <text evidence="2">The sequence shown here is derived from an EMBL/GenBank/DDBJ whole genome shotgun (WGS) entry which is preliminary data.</text>
</comment>
<gene>
    <name evidence="2" type="ORF">Daesc_007273</name>
</gene>
<evidence type="ECO:0000256" key="1">
    <source>
        <dbReference type="SAM" id="MobiDB-lite"/>
    </source>
</evidence>
<feature type="compositionally biased region" description="Basic and acidic residues" evidence="1">
    <location>
        <begin position="54"/>
        <end position="64"/>
    </location>
</feature>
<feature type="region of interest" description="Disordered" evidence="1">
    <location>
        <begin position="367"/>
        <end position="415"/>
    </location>
</feature>
<feature type="compositionally biased region" description="Acidic residues" evidence="1">
    <location>
        <begin position="577"/>
        <end position="588"/>
    </location>
</feature>
<name>A0AAX6MDH7_9PEZI</name>
<reference evidence="2 3" key="1">
    <citation type="journal article" date="2024" name="Front Chem Biol">
        <title>Unveiling the potential of Daldinia eschscholtzii MFLUCC 19-0629 through bioactivity and bioinformatics studies for enhanced sustainable agriculture production.</title>
        <authorList>
            <person name="Brooks S."/>
            <person name="Weaver J.A."/>
            <person name="Klomchit A."/>
            <person name="Alharthi S.A."/>
            <person name="Onlamun T."/>
            <person name="Nurani R."/>
            <person name="Vong T.K."/>
            <person name="Alberti F."/>
            <person name="Greco C."/>
        </authorList>
    </citation>
    <scope>NUCLEOTIDE SEQUENCE [LARGE SCALE GENOMIC DNA]</scope>
    <source>
        <strain evidence="2">MFLUCC 19-0629</strain>
    </source>
</reference>
<feature type="region of interest" description="Disordered" evidence="1">
    <location>
        <begin position="197"/>
        <end position="216"/>
    </location>
</feature>
<evidence type="ECO:0000313" key="2">
    <source>
        <dbReference type="EMBL" id="KAK6950748.1"/>
    </source>
</evidence>
<feature type="compositionally biased region" description="Basic residues" evidence="1">
    <location>
        <begin position="552"/>
        <end position="562"/>
    </location>
</feature>
<dbReference type="EMBL" id="JBANMG010000007">
    <property type="protein sequence ID" value="KAK6950748.1"/>
    <property type="molecule type" value="Genomic_DNA"/>
</dbReference>
<feature type="compositionally biased region" description="Polar residues" evidence="1">
    <location>
        <begin position="367"/>
        <end position="377"/>
    </location>
</feature>